<dbReference type="HAMAP" id="MF_00197">
    <property type="entry name" value="DAP_epimerase"/>
    <property type="match status" value="1"/>
</dbReference>
<evidence type="ECO:0000256" key="2">
    <source>
        <dbReference type="ARBA" id="ARBA00023235"/>
    </source>
</evidence>
<keyword evidence="3" id="KW-0457">Lysine biosynthesis</keyword>
<feature type="active site" description="Proton acceptor" evidence="3">
    <location>
        <position position="212"/>
    </location>
</feature>
<feature type="binding site" evidence="3">
    <location>
        <position position="66"/>
    </location>
    <ligand>
        <name>substrate</name>
    </ligand>
</feature>
<evidence type="ECO:0000256" key="1">
    <source>
        <dbReference type="ARBA" id="ARBA00010219"/>
    </source>
</evidence>
<dbReference type="EMBL" id="JOPB01000023">
    <property type="protein sequence ID" value="OUI77685.1"/>
    <property type="molecule type" value="Genomic_DNA"/>
</dbReference>
<dbReference type="GO" id="GO:0005829">
    <property type="term" value="C:cytosol"/>
    <property type="evidence" value="ECO:0007669"/>
    <property type="project" value="TreeGrafter"/>
</dbReference>
<dbReference type="Proteomes" id="UP000194946">
    <property type="component" value="Unassembled WGS sequence"/>
</dbReference>
<evidence type="ECO:0000256" key="3">
    <source>
        <dbReference type="HAMAP-Rule" id="MF_00197"/>
    </source>
</evidence>
<dbReference type="UniPathway" id="UPA00034">
    <property type="reaction ID" value="UER00025"/>
</dbReference>
<comment type="caution">
    <text evidence="5">The sequence shown here is derived from an EMBL/GenBank/DDBJ whole genome shotgun (WGS) entry which is preliminary data.</text>
</comment>
<comment type="subcellular location">
    <subcellularLocation>
        <location evidence="3">Cytoplasm</location>
    </subcellularLocation>
</comment>
<feature type="site" description="Could be important to modulate the pK values of the two catalytic cysteine residues" evidence="3">
    <location>
        <position position="154"/>
    </location>
</feature>
<dbReference type="PANTHER" id="PTHR31689">
    <property type="entry name" value="DIAMINOPIMELATE EPIMERASE, CHLOROPLASTIC"/>
    <property type="match status" value="1"/>
</dbReference>
<dbReference type="GO" id="GO:0008837">
    <property type="term" value="F:diaminopimelate epimerase activity"/>
    <property type="evidence" value="ECO:0007669"/>
    <property type="project" value="UniProtKB-UniRule"/>
</dbReference>
<organism evidence="5 6">
    <name type="scientific">Commensalibacter intestini</name>
    <dbReference type="NCBI Taxonomy" id="479936"/>
    <lineage>
        <taxon>Bacteria</taxon>
        <taxon>Pseudomonadati</taxon>
        <taxon>Pseudomonadota</taxon>
        <taxon>Alphaproteobacteria</taxon>
        <taxon>Acetobacterales</taxon>
        <taxon>Acetobacteraceae</taxon>
    </lineage>
</organism>
<feature type="site" description="Could be important to modulate the pK values of the two catalytic cysteine residues" evidence="3">
    <location>
        <position position="203"/>
    </location>
</feature>
<dbReference type="PANTHER" id="PTHR31689:SF0">
    <property type="entry name" value="DIAMINOPIMELATE EPIMERASE"/>
    <property type="match status" value="1"/>
</dbReference>
<dbReference type="EC" id="5.1.1.7" evidence="3 4"/>
<dbReference type="GO" id="GO:0009089">
    <property type="term" value="P:lysine biosynthetic process via diaminopimelate"/>
    <property type="evidence" value="ECO:0007669"/>
    <property type="project" value="UniProtKB-UniRule"/>
</dbReference>
<accession>A0A251ZSP0</accession>
<feature type="binding site" evidence="3">
    <location>
        <begin position="203"/>
        <end position="204"/>
    </location>
    <ligand>
        <name>substrate</name>
    </ligand>
</feature>
<comment type="subunit">
    <text evidence="3">Homodimer.</text>
</comment>
<sequence length="274" mass="30408">MNIPFYKMHGIGNDFVIIDNSVNNIELNERRIKTLCDRRYGIGCDQLIVLSKPKDSNADIYVQFFNEGGDEAGACGNGSRCVAGWLHHKYQRKEFVLQTNAGLLPTEVIDEHTMKVNMGKPRVKWQEVPLAHDVDTLALPLAGSPSAVSMGNPHVTFFVEDLTTVDPVFSGKILEKDPLFSEGANIGFVQMLDRQSMRVRVWERGAGLTLACGSGACASVVNAVRRGFADRYCEVKMDGGNLIIEWDEETDNVLMTGAIHFSFTGQFQLDDYPL</sequence>
<keyword evidence="3" id="KW-0028">Amino-acid biosynthesis</keyword>
<keyword evidence="3" id="KW-0963">Cytoplasm</keyword>
<keyword evidence="2 3" id="KW-0413">Isomerase</keyword>
<dbReference type="Pfam" id="PF01678">
    <property type="entry name" value="DAP_epimerase"/>
    <property type="match status" value="2"/>
</dbReference>
<feature type="binding site" evidence="3">
    <location>
        <position position="13"/>
    </location>
    <ligand>
        <name>substrate</name>
    </ligand>
</feature>
<comment type="function">
    <text evidence="3">Catalyzes the stereoinversion of LL-2,6-diaminopimelate (L,L-DAP) to meso-diaminopimelate (meso-DAP), a precursor of L-lysine and an essential component of the bacterial peptidoglycan.</text>
</comment>
<feature type="binding site" evidence="3">
    <location>
        <begin position="76"/>
        <end position="77"/>
    </location>
    <ligand>
        <name>substrate</name>
    </ligand>
</feature>
<dbReference type="SUPFAM" id="SSF54506">
    <property type="entry name" value="Diaminopimelate epimerase-like"/>
    <property type="match status" value="2"/>
</dbReference>
<name>A0A251ZSP0_9PROT</name>
<feature type="binding site" evidence="3">
    <location>
        <position position="46"/>
    </location>
    <ligand>
        <name>substrate</name>
    </ligand>
</feature>
<evidence type="ECO:0000313" key="5">
    <source>
        <dbReference type="EMBL" id="OUI77685.1"/>
    </source>
</evidence>
<gene>
    <name evidence="3" type="primary">dapF</name>
    <name evidence="5" type="ORF">HK18_03255</name>
</gene>
<evidence type="ECO:0000313" key="6">
    <source>
        <dbReference type="Proteomes" id="UP000194946"/>
    </source>
</evidence>
<protein>
    <recommendedName>
        <fullName evidence="3 4">Diaminopimelate epimerase</fullName>
        <shortName evidence="3">DAP epimerase</shortName>
        <ecNumber evidence="3 4">5.1.1.7</ecNumber>
    </recommendedName>
    <alternativeName>
        <fullName evidence="3">PLP-independent amino acid racemase</fullName>
    </alternativeName>
</protein>
<dbReference type="InterPro" id="IPR001653">
    <property type="entry name" value="DAP_epimerase_DapF"/>
</dbReference>
<feature type="binding site" evidence="3">
    <location>
        <begin position="213"/>
        <end position="214"/>
    </location>
    <ligand>
        <name>substrate</name>
    </ligand>
</feature>
<proteinExistence type="inferred from homology"/>
<feature type="binding site" evidence="3">
    <location>
        <position position="152"/>
    </location>
    <ligand>
        <name>substrate</name>
    </ligand>
</feature>
<feature type="active site" description="Proton donor" evidence="3">
    <location>
        <position position="75"/>
    </location>
</feature>
<comment type="catalytic activity">
    <reaction evidence="3">
        <text>(2S,6S)-2,6-diaminopimelate = meso-2,6-diaminopimelate</text>
        <dbReference type="Rhea" id="RHEA:15393"/>
        <dbReference type="ChEBI" id="CHEBI:57609"/>
        <dbReference type="ChEBI" id="CHEBI:57791"/>
        <dbReference type="EC" id="5.1.1.7"/>
    </reaction>
</comment>
<dbReference type="NCBIfam" id="TIGR00652">
    <property type="entry name" value="DapF"/>
    <property type="match status" value="1"/>
</dbReference>
<evidence type="ECO:0000256" key="4">
    <source>
        <dbReference type="NCBIfam" id="TIGR00652"/>
    </source>
</evidence>
<comment type="similarity">
    <text evidence="1 3">Belongs to the diaminopimelate epimerase family.</text>
</comment>
<keyword evidence="6" id="KW-1185">Reference proteome</keyword>
<feature type="binding site" evidence="3">
    <location>
        <position position="185"/>
    </location>
    <ligand>
        <name>substrate</name>
    </ligand>
</feature>
<dbReference type="AlphaFoldDB" id="A0A251ZSP0"/>
<comment type="pathway">
    <text evidence="3">Amino-acid biosynthesis; L-lysine biosynthesis via DAP pathway; DL-2,6-diaminopimelate from LL-2,6-diaminopimelate: step 1/1.</text>
</comment>
<dbReference type="Gene3D" id="3.10.310.10">
    <property type="entry name" value="Diaminopimelate Epimerase, Chain A, domain 1"/>
    <property type="match status" value="2"/>
</dbReference>
<dbReference type="RefSeq" id="WP_086632715.1">
    <property type="nucleotide sequence ID" value="NZ_JOPB01000023.1"/>
</dbReference>
<reference evidence="6" key="1">
    <citation type="submission" date="2014-06" db="EMBL/GenBank/DDBJ databases">
        <authorList>
            <person name="Winans N.J."/>
            <person name="Newell P.D."/>
            <person name="Douglas A.E."/>
        </authorList>
    </citation>
    <scope>NUCLEOTIDE SEQUENCE [LARGE SCALE GENOMIC DNA]</scope>
    <source>
        <strain evidence="6">DmL_052</strain>
    </source>
</reference>